<protein>
    <submittedName>
        <fullName evidence="1">Uncharacterized protein</fullName>
    </submittedName>
</protein>
<dbReference type="AlphaFoldDB" id="A0AA42J0N1"/>
<dbReference type="Proteomes" id="UP001169242">
    <property type="component" value="Unassembled WGS sequence"/>
</dbReference>
<organism evidence="1 2">
    <name type="scientific">Holtiella tumoricola</name>
    <dbReference type="NCBI Taxonomy" id="3018743"/>
    <lineage>
        <taxon>Bacteria</taxon>
        <taxon>Bacillati</taxon>
        <taxon>Bacillota</taxon>
        <taxon>Clostridia</taxon>
        <taxon>Lachnospirales</taxon>
        <taxon>Cellulosilyticaceae</taxon>
        <taxon>Holtiella</taxon>
    </lineage>
</organism>
<accession>A0AA42J0N1</accession>
<sequence>MIGIRVGIKKDEDGNYKRLVSELKNLKKYRVHIGVFGSDEYAMIAEVNEFGRIIYVPPTHKKTYHKAYKSGDLKKGFVKKSKSNFAIRSQRKGYYIKIPARPFIRGTFDKRKTEIDKLSKQCIENIVFKEMTAYQAYKILGEELVNLTRDYLTNLSKPANKASTIKKKGSSNPLIDTGELRKRITYKIIKVGVSE</sequence>
<proteinExistence type="predicted"/>
<evidence type="ECO:0000313" key="2">
    <source>
        <dbReference type="Proteomes" id="UP001169242"/>
    </source>
</evidence>
<reference evidence="1" key="1">
    <citation type="journal article" date="2023" name="Int. J. Syst. Evol. Microbiol.">
        <title>&lt;i&gt;Holtiella tumoricola&lt;/i&gt; gen. nov. sp. nov., isolated from a human clinical sample.</title>
        <authorList>
            <person name="Allen-Vercoe E."/>
            <person name="Daigneault M.C."/>
            <person name="Vancuren S.J."/>
            <person name="Cochrane K."/>
            <person name="O'Neal L.L."/>
            <person name="Sankaranarayanan K."/>
            <person name="Lawson P.A."/>
        </authorList>
    </citation>
    <scope>NUCLEOTIDE SEQUENCE</scope>
    <source>
        <strain evidence="1">CC70A</strain>
    </source>
</reference>
<dbReference type="RefSeq" id="WP_271011936.1">
    <property type="nucleotide sequence ID" value="NZ_JAQIFT010000039.1"/>
</dbReference>
<dbReference type="EMBL" id="JAQIFT010000039">
    <property type="protein sequence ID" value="MDA3731569.1"/>
    <property type="molecule type" value="Genomic_DNA"/>
</dbReference>
<evidence type="ECO:0000313" key="1">
    <source>
        <dbReference type="EMBL" id="MDA3731569.1"/>
    </source>
</evidence>
<gene>
    <name evidence="1" type="ORF">PBV87_08790</name>
</gene>
<name>A0AA42J0N1_9FIRM</name>
<keyword evidence="2" id="KW-1185">Reference proteome</keyword>
<comment type="caution">
    <text evidence="1">The sequence shown here is derived from an EMBL/GenBank/DDBJ whole genome shotgun (WGS) entry which is preliminary data.</text>
</comment>